<dbReference type="Proteomes" id="UP000095492">
    <property type="component" value="Unassembled WGS sequence"/>
</dbReference>
<dbReference type="CDD" id="cd00143">
    <property type="entry name" value="PP2Cc"/>
    <property type="match status" value="1"/>
</dbReference>
<dbReference type="PROSITE" id="PS51746">
    <property type="entry name" value="PPM_2"/>
    <property type="match status" value="1"/>
</dbReference>
<feature type="domain" description="PPM-type phosphatase" evidence="1">
    <location>
        <begin position="2"/>
        <end position="239"/>
    </location>
</feature>
<reference evidence="2 3" key="1">
    <citation type="submission" date="2015-09" db="EMBL/GenBank/DDBJ databases">
        <authorList>
            <consortium name="Pathogen Informatics"/>
        </authorList>
    </citation>
    <scope>NUCLEOTIDE SEQUENCE [LARGE SCALE GENOMIC DNA]</scope>
    <source>
        <strain evidence="2 3">2789STDY5608891</strain>
    </source>
</reference>
<evidence type="ECO:0000313" key="2">
    <source>
        <dbReference type="EMBL" id="CUM89553.1"/>
    </source>
</evidence>
<evidence type="ECO:0000313" key="3">
    <source>
        <dbReference type="Proteomes" id="UP000095492"/>
    </source>
</evidence>
<dbReference type="EC" id="3.1.3.16" evidence="2"/>
<dbReference type="InterPro" id="IPR036457">
    <property type="entry name" value="PPM-type-like_dom_sf"/>
</dbReference>
<dbReference type="AlphaFoldDB" id="A0A173SGT5"/>
<dbReference type="STRING" id="39490.ERS852448_00960"/>
<dbReference type="OrthoDB" id="9801841at2"/>
<dbReference type="GeneID" id="42786873"/>
<dbReference type="EMBL" id="CYYA01000005">
    <property type="protein sequence ID" value="CUM89553.1"/>
    <property type="molecule type" value="Genomic_DNA"/>
</dbReference>
<dbReference type="Gene3D" id="3.60.40.10">
    <property type="entry name" value="PPM-type phosphatase domain"/>
    <property type="match status" value="1"/>
</dbReference>
<dbReference type="Pfam" id="PF13672">
    <property type="entry name" value="PP2C_2"/>
    <property type="match status" value="1"/>
</dbReference>
<evidence type="ECO:0000259" key="1">
    <source>
        <dbReference type="PROSITE" id="PS51746"/>
    </source>
</evidence>
<proteinExistence type="predicted"/>
<dbReference type="PANTHER" id="PTHR47992">
    <property type="entry name" value="PROTEIN PHOSPHATASE"/>
    <property type="match status" value="1"/>
</dbReference>
<protein>
    <submittedName>
        <fullName evidence="2">Serine/threonine phosphatase stp</fullName>
        <ecNumber evidence="2">3.1.3.16</ecNumber>
    </submittedName>
</protein>
<dbReference type="SMART" id="SM00332">
    <property type="entry name" value="PP2Cc"/>
    <property type="match status" value="1"/>
</dbReference>
<dbReference type="NCBIfam" id="NF033484">
    <property type="entry name" value="Stp1_PP2C_phos"/>
    <property type="match status" value="1"/>
</dbReference>
<dbReference type="InterPro" id="IPR015655">
    <property type="entry name" value="PP2C"/>
</dbReference>
<sequence>MKISSLTDIGNTREMNQDYLYSSEESVGKLPNLFLVADGMGGHKAGEFASRYVVEHIVRSIKGSKEEEAVGILSESIETANRKLKEYADAHQQMRGMGTTIVAAVIQGRTLLVANVGDSRLYIVGDEITQVTQDHSLVQEMVRLGQMDPQSAKNHPDKNIITRAVGVSEKVKIDIFERQLRAGEYIILCSDGLTNMVEDSVILQILHGAGSLSDKAERLIELANKNGGKDNITVIIIEPNSDEVAEC</sequence>
<dbReference type="GO" id="GO:0004722">
    <property type="term" value="F:protein serine/threonine phosphatase activity"/>
    <property type="evidence" value="ECO:0007669"/>
    <property type="project" value="UniProtKB-EC"/>
</dbReference>
<dbReference type="SUPFAM" id="SSF81606">
    <property type="entry name" value="PP2C-like"/>
    <property type="match status" value="1"/>
</dbReference>
<gene>
    <name evidence="2" type="primary">stp</name>
    <name evidence="2" type="ORF">ERS852448_00960</name>
</gene>
<accession>A0A173SGT5</accession>
<dbReference type="InterPro" id="IPR001932">
    <property type="entry name" value="PPM-type_phosphatase-like_dom"/>
</dbReference>
<keyword evidence="2" id="KW-0378">Hydrolase</keyword>
<dbReference type="SMART" id="SM00331">
    <property type="entry name" value="PP2C_SIG"/>
    <property type="match status" value="1"/>
</dbReference>
<name>A0A173SGT5_EUBRA</name>
<organism evidence="2 3">
    <name type="scientific">Eubacterium ramulus</name>
    <dbReference type="NCBI Taxonomy" id="39490"/>
    <lineage>
        <taxon>Bacteria</taxon>
        <taxon>Bacillati</taxon>
        <taxon>Bacillota</taxon>
        <taxon>Clostridia</taxon>
        <taxon>Eubacteriales</taxon>
        <taxon>Eubacteriaceae</taxon>
        <taxon>Eubacterium</taxon>
    </lineage>
</organism>
<dbReference type="RefSeq" id="WP_021739477.1">
    <property type="nucleotide sequence ID" value="NZ_CABKSU010000064.1"/>
</dbReference>